<dbReference type="SUPFAM" id="SSF53098">
    <property type="entry name" value="Ribonuclease H-like"/>
    <property type="match status" value="1"/>
</dbReference>
<protein>
    <submittedName>
        <fullName evidence="2">3'-5' exonuclease</fullName>
    </submittedName>
</protein>
<accession>A0ABT5HG87</accession>
<proteinExistence type="predicted"/>
<dbReference type="Pfam" id="PF00929">
    <property type="entry name" value="RNase_T"/>
    <property type="match status" value="1"/>
</dbReference>
<keyword evidence="2" id="KW-0269">Exonuclease</keyword>
<dbReference type="RefSeq" id="WP_272743509.1">
    <property type="nucleotide sequence ID" value="NZ_JAQQKV010000001.1"/>
</dbReference>
<reference evidence="2 3" key="1">
    <citation type="submission" date="2023-01" db="EMBL/GenBank/DDBJ databases">
        <title>Novel species of the genus Asticcacaulis isolated from rivers.</title>
        <authorList>
            <person name="Lu H."/>
        </authorList>
    </citation>
    <scope>NUCLEOTIDE SEQUENCE [LARGE SCALE GENOMIC DNA]</scope>
    <source>
        <strain evidence="2 3">LKC15W</strain>
    </source>
</reference>
<dbReference type="PANTHER" id="PTHR30231:SF37">
    <property type="entry name" value="EXODEOXYRIBONUCLEASE 10"/>
    <property type="match status" value="1"/>
</dbReference>
<dbReference type="GO" id="GO:0004527">
    <property type="term" value="F:exonuclease activity"/>
    <property type="evidence" value="ECO:0007669"/>
    <property type="project" value="UniProtKB-KW"/>
</dbReference>
<sequence>MKSPDQFEMFEGVAVTCARNRRVKASKVEASIDDAEMVRRLKATGRYRILSKLSPRPVVEDPRPGFPRIGVIVDTETTGLNFRTHEVIEFGAVVFSFSDDGKIGDVLEVYSGLQQPSSPIGEEITKLTGITDAMVSGQTLDVGLIERLLKGTDLVIAHNARFDRPFCERISPRFADLPWACSNSEIGWSTRGFEGSKLGYLVAQSGFFHDGHRAVDDCFALLEVLTAGDDLDGTSPFVELYQASLQSRARIWALNSPFEAKDLLKGRGYRWSDGSDGQPKSWWTEVGEADLDTELTYLRTEIYQRSDAEPLVRLMSAVDRFKA</sequence>
<dbReference type="SMART" id="SM00479">
    <property type="entry name" value="EXOIII"/>
    <property type="match status" value="1"/>
</dbReference>
<feature type="domain" description="Exonuclease" evidence="1">
    <location>
        <begin position="71"/>
        <end position="234"/>
    </location>
</feature>
<evidence type="ECO:0000313" key="3">
    <source>
        <dbReference type="Proteomes" id="UP001218579"/>
    </source>
</evidence>
<dbReference type="CDD" id="cd06127">
    <property type="entry name" value="DEDDh"/>
    <property type="match status" value="1"/>
</dbReference>
<keyword evidence="2" id="KW-0378">Hydrolase</keyword>
<dbReference type="InterPro" id="IPR036397">
    <property type="entry name" value="RNaseH_sf"/>
</dbReference>
<dbReference type="InterPro" id="IPR013520">
    <property type="entry name" value="Ribonucl_H"/>
</dbReference>
<keyword evidence="3" id="KW-1185">Reference proteome</keyword>
<dbReference type="EMBL" id="JAQQKV010000001">
    <property type="protein sequence ID" value="MDC7675198.1"/>
    <property type="molecule type" value="Genomic_DNA"/>
</dbReference>
<dbReference type="Gene3D" id="3.30.420.10">
    <property type="entry name" value="Ribonuclease H-like superfamily/Ribonuclease H"/>
    <property type="match status" value="1"/>
</dbReference>
<organism evidence="2 3">
    <name type="scientific">Asticcacaulis machinosus</name>
    <dbReference type="NCBI Taxonomy" id="2984211"/>
    <lineage>
        <taxon>Bacteria</taxon>
        <taxon>Pseudomonadati</taxon>
        <taxon>Pseudomonadota</taxon>
        <taxon>Alphaproteobacteria</taxon>
        <taxon>Caulobacterales</taxon>
        <taxon>Caulobacteraceae</taxon>
        <taxon>Asticcacaulis</taxon>
    </lineage>
</organism>
<comment type="caution">
    <text evidence="2">The sequence shown here is derived from an EMBL/GenBank/DDBJ whole genome shotgun (WGS) entry which is preliminary data.</text>
</comment>
<dbReference type="InterPro" id="IPR012337">
    <property type="entry name" value="RNaseH-like_sf"/>
</dbReference>
<evidence type="ECO:0000259" key="1">
    <source>
        <dbReference type="SMART" id="SM00479"/>
    </source>
</evidence>
<gene>
    <name evidence="2" type="ORF">PQU98_03600</name>
</gene>
<dbReference type="NCBIfam" id="NF006615">
    <property type="entry name" value="PRK09182.1"/>
    <property type="match status" value="1"/>
</dbReference>
<evidence type="ECO:0000313" key="2">
    <source>
        <dbReference type="EMBL" id="MDC7675198.1"/>
    </source>
</evidence>
<keyword evidence="2" id="KW-0540">Nuclease</keyword>
<dbReference type="PANTHER" id="PTHR30231">
    <property type="entry name" value="DNA POLYMERASE III SUBUNIT EPSILON"/>
    <property type="match status" value="1"/>
</dbReference>
<dbReference type="Proteomes" id="UP001218579">
    <property type="component" value="Unassembled WGS sequence"/>
</dbReference>
<name>A0ABT5HG87_9CAUL</name>